<evidence type="ECO:0000313" key="2">
    <source>
        <dbReference type="EMBL" id="GAG93897.1"/>
    </source>
</evidence>
<feature type="transmembrane region" description="Helical" evidence="1">
    <location>
        <begin position="55"/>
        <end position="75"/>
    </location>
</feature>
<keyword evidence="1" id="KW-1133">Transmembrane helix</keyword>
<comment type="caution">
    <text evidence="2">The sequence shown here is derived from an EMBL/GenBank/DDBJ whole genome shotgun (WGS) entry which is preliminary data.</text>
</comment>
<sequence length="183" mass="19661">MGLLLQIVIGGLVFYLIAIIFIGPALVPGLMSVGLIVLALGSVKMLKETLGKEEIIGILLMIGGISMLGLSNLSFDVSTFNILNSGFIFRIVVFTIVILSLAILFEILRRKHEKFKGLLMAIETGLILSLNTVWASPGTTVVTHLIDGIIINEEIIFGIIVCIILLLIVAIGTTIGQITLKYG</sequence>
<proteinExistence type="predicted"/>
<reference evidence="2" key="1">
    <citation type="journal article" date="2014" name="Front. Microbiol.">
        <title>High frequency of phylogenetically diverse reductive dehalogenase-homologous genes in deep subseafloor sedimentary metagenomes.</title>
        <authorList>
            <person name="Kawai M."/>
            <person name="Futagami T."/>
            <person name="Toyoda A."/>
            <person name="Takaki Y."/>
            <person name="Nishi S."/>
            <person name="Hori S."/>
            <person name="Arai W."/>
            <person name="Tsubouchi T."/>
            <person name="Morono Y."/>
            <person name="Uchiyama I."/>
            <person name="Ito T."/>
            <person name="Fujiyama A."/>
            <person name="Inagaki F."/>
            <person name="Takami H."/>
        </authorList>
    </citation>
    <scope>NUCLEOTIDE SEQUENCE</scope>
    <source>
        <strain evidence="2">Expedition CK06-06</strain>
    </source>
</reference>
<feature type="transmembrane region" description="Helical" evidence="1">
    <location>
        <begin position="155"/>
        <end position="180"/>
    </location>
</feature>
<dbReference type="InterPro" id="IPR037185">
    <property type="entry name" value="EmrE-like"/>
</dbReference>
<name>X1CLL6_9ZZZZ</name>
<dbReference type="EMBL" id="BART01019601">
    <property type="protein sequence ID" value="GAG93897.1"/>
    <property type="molecule type" value="Genomic_DNA"/>
</dbReference>
<keyword evidence="1" id="KW-0472">Membrane</keyword>
<feature type="transmembrane region" description="Helical" evidence="1">
    <location>
        <begin position="12"/>
        <end position="43"/>
    </location>
</feature>
<dbReference type="AlphaFoldDB" id="X1CLL6"/>
<evidence type="ECO:0000256" key="1">
    <source>
        <dbReference type="SAM" id="Phobius"/>
    </source>
</evidence>
<keyword evidence="1" id="KW-0812">Transmembrane</keyword>
<feature type="non-terminal residue" evidence="2">
    <location>
        <position position="183"/>
    </location>
</feature>
<gene>
    <name evidence="2" type="ORF">S01H4_36631</name>
</gene>
<organism evidence="2">
    <name type="scientific">marine sediment metagenome</name>
    <dbReference type="NCBI Taxonomy" id="412755"/>
    <lineage>
        <taxon>unclassified sequences</taxon>
        <taxon>metagenomes</taxon>
        <taxon>ecological metagenomes</taxon>
    </lineage>
</organism>
<accession>X1CLL6</accession>
<protein>
    <submittedName>
        <fullName evidence="2">Uncharacterized protein</fullName>
    </submittedName>
</protein>
<dbReference type="SUPFAM" id="SSF103481">
    <property type="entry name" value="Multidrug resistance efflux transporter EmrE"/>
    <property type="match status" value="1"/>
</dbReference>
<feature type="transmembrane region" description="Helical" evidence="1">
    <location>
        <begin position="117"/>
        <end position="135"/>
    </location>
</feature>
<feature type="transmembrane region" description="Helical" evidence="1">
    <location>
        <begin position="87"/>
        <end position="105"/>
    </location>
</feature>